<evidence type="ECO:0000256" key="1">
    <source>
        <dbReference type="SAM" id="Coils"/>
    </source>
</evidence>
<organism evidence="2 3">
    <name type="scientific">Ditylenchus destructor</name>
    <dbReference type="NCBI Taxonomy" id="166010"/>
    <lineage>
        <taxon>Eukaryota</taxon>
        <taxon>Metazoa</taxon>
        <taxon>Ecdysozoa</taxon>
        <taxon>Nematoda</taxon>
        <taxon>Chromadorea</taxon>
        <taxon>Rhabditida</taxon>
        <taxon>Tylenchina</taxon>
        <taxon>Tylenchomorpha</taxon>
        <taxon>Sphaerularioidea</taxon>
        <taxon>Anguinidae</taxon>
        <taxon>Anguininae</taxon>
        <taxon>Ditylenchus</taxon>
    </lineage>
</organism>
<name>A0AAD4R6F5_9BILA</name>
<evidence type="ECO:0000313" key="3">
    <source>
        <dbReference type="Proteomes" id="UP001201812"/>
    </source>
</evidence>
<keyword evidence="3" id="KW-1185">Reference proteome</keyword>
<protein>
    <submittedName>
        <fullName evidence="2">Uncharacterized protein</fullName>
    </submittedName>
</protein>
<sequence>MQRAKSEGEEAMSSRQSLSSKNVVIRTQTAKKELISAIRDFTRAQLLFLQAKRSNAGLNTDSSAKFKELSQAVMDRYKTEKNAIEQEFRTVSITQDLLSKYVVKTVKLQQKTERLQKLTKVLAEKRRSQSNLSLKSVQSTKNDIGKASISYDGRMCYVQQRRRTIEKGQSVFIDLTRSFTDKSFSVSQNVTIEKSVDHSSDGTEQLIEKLSHIRVGEKASLPIDYNAASEEDVYNANEIAKEKIAKPIDFQDITASGLLEYNIAKTVHISESTKHRTEKMSHIPVDESRRLIAYGFYKSEFTWLGIEKHDAFVIEKIIGVV</sequence>
<proteinExistence type="predicted"/>
<reference evidence="2" key="1">
    <citation type="submission" date="2022-01" db="EMBL/GenBank/DDBJ databases">
        <title>Genome Sequence Resource for Two Populations of Ditylenchus destructor, the Migratory Endoparasitic Phytonematode.</title>
        <authorList>
            <person name="Zhang H."/>
            <person name="Lin R."/>
            <person name="Xie B."/>
        </authorList>
    </citation>
    <scope>NUCLEOTIDE SEQUENCE</scope>
    <source>
        <strain evidence="2">BazhouSP</strain>
    </source>
</reference>
<keyword evidence="1" id="KW-0175">Coiled coil</keyword>
<dbReference type="EMBL" id="JAKKPZ010000015">
    <property type="protein sequence ID" value="KAI1713418.1"/>
    <property type="molecule type" value="Genomic_DNA"/>
</dbReference>
<gene>
    <name evidence="2" type="ORF">DdX_08930</name>
</gene>
<feature type="coiled-coil region" evidence="1">
    <location>
        <begin position="67"/>
        <end position="128"/>
    </location>
</feature>
<dbReference type="Proteomes" id="UP001201812">
    <property type="component" value="Unassembled WGS sequence"/>
</dbReference>
<comment type="caution">
    <text evidence="2">The sequence shown here is derived from an EMBL/GenBank/DDBJ whole genome shotgun (WGS) entry which is preliminary data.</text>
</comment>
<dbReference type="AlphaFoldDB" id="A0AAD4R6F5"/>
<accession>A0AAD4R6F5</accession>
<evidence type="ECO:0000313" key="2">
    <source>
        <dbReference type="EMBL" id="KAI1713418.1"/>
    </source>
</evidence>